<proteinExistence type="predicted"/>
<evidence type="ECO:0000259" key="1">
    <source>
        <dbReference type="Pfam" id="PF03358"/>
    </source>
</evidence>
<keyword evidence="3" id="KW-1185">Reference proteome</keyword>
<evidence type="ECO:0000313" key="2">
    <source>
        <dbReference type="EMBL" id="GGB59732.1"/>
    </source>
</evidence>
<name>A0ABQ1J7I6_9PROT</name>
<sequence>MIADTAPASAITPGTLPDLRLLAICGSMKPAPGQDQPSACRTLLHAAMGIVGRAFPAIDLMDLRDEALPPFQGLDPMDHPHPGVRHCHARIAAASGLVLSVPAYWGGVGGTFKSFVETVSGPAYSAGARSPFAGRPVVALIVGADAASAAAAAEQLPVILHCLGARQAEPFVVVDDPAAAGMAQRAIQGLVVATASLARDVATAATVAS</sequence>
<dbReference type="SUPFAM" id="SSF52218">
    <property type="entry name" value="Flavoproteins"/>
    <property type="match status" value="1"/>
</dbReference>
<evidence type="ECO:0000313" key="3">
    <source>
        <dbReference type="Proteomes" id="UP000603352"/>
    </source>
</evidence>
<feature type="domain" description="NADPH-dependent FMN reductase-like" evidence="1">
    <location>
        <begin position="20"/>
        <end position="173"/>
    </location>
</feature>
<dbReference type="EMBL" id="BMDZ01000088">
    <property type="protein sequence ID" value="GGB59732.1"/>
    <property type="molecule type" value="Genomic_DNA"/>
</dbReference>
<organism evidence="2 3">
    <name type="scientific">Tistrella bauzanensis</name>
    <dbReference type="NCBI Taxonomy" id="657419"/>
    <lineage>
        <taxon>Bacteria</taxon>
        <taxon>Pseudomonadati</taxon>
        <taxon>Pseudomonadota</taxon>
        <taxon>Alphaproteobacteria</taxon>
        <taxon>Geminicoccales</taxon>
        <taxon>Geminicoccaceae</taxon>
        <taxon>Tistrella</taxon>
    </lineage>
</organism>
<dbReference type="InterPro" id="IPR029039">
    <property type="entry name" value="Flavoprotein-like_sf"/>
</dbReference>
<reference evidence="3" key="1">
    <citation type="journal article" date="2019" name="Int. J. Syst. Evol. Microbiol.">
        <title>The Global Catalogue of Microorganisms (GCM) 10K type strain sequencing project: providing services to taxonomists for standard genome sequencing and annotation.</title>
        <authorList>
            <consortium name="The Broad Institute Genomics Platform"/>
            <consortium name="The Broad Institute Genome Sequencing Center for Infectious Disease"/>
            <person name="Wu L."/>
            <person name="Ma J."/>
        </authorList>
    </citation>
    <scope>NUCLEOTIDE SEQUENCE [LARGE SCALE GENOMIC DNA]</scope>
    <source>
        <strain evidence="3">CGMCC 1.10188</strain>
    </source>
</reference>
<accession>A0ABQ1J7I6</accession>
<dbReference type="RefSeq" id="WP_188582292.1">
    <property type="nucleotide sequence ID" value="NZ_BMDZ01000088.1"/>
</dbReference>
<comment type="caution">
    <text evidence="2">The sequence shown here is derived from an EMBL/GenBank/DDBJ whole genome shotgun (WGS) entry which is preliminary data.</text>
</comment>
<dbReference type="Gene3D" id="3.40.50.360">
    <property type="match status" value="1"/>
</dbReference>
<protein>
    <recommendedName>
        <fullName evidence="1">NADPH-dependent FMN reductase-like domain-containing protein</fullName>
    </recommendedName>
</protein>
<dbReference type="InterPro" id="IPR005025">
    <property type="entry name" value="FMN_Rdtase-like_dom"/>
</dbReference>
<dbReference type="Proteomes" id="UP000603352">
    <property type="component" value="Unassembled WGS sequence"/>
</dbReference>
<dbReference type="Pfam" id="PF03358">
    <property type="entry name" value="FMN_red"/>
    <property type="match status" value="1"/>
</dbReference>
<gene>
    <name evidence="2" type="ORF">GCM10011505_45610</name>
</gene>